<evidence type="ECO:0000256" key="1">
    <source>
        <dbReference type="SAM" id="MobiDB-lite"/>
    </source>
</evidence>
<sequence length="437" mass="49200">MAVENFQVPFTKLNSANYVQWSKRAQVWLEAKEVWADYVQRRKPFVAVAADATAEQQAAAHAQNREHDKMDTKARCMLMVSIDDSQLPHVENLRSAFEIWEALRRIHHRATPGEKVNIIRALYELKLKPGDSVVEHTSQMTEYFNRLSSLGVNFPENIKVYTLLSSLHAGFENLVLTLQVLPEDQLNMNYVTGRLCEQEYQHHRKRIDNSNTPRVGCSDNSQRGETSRQSCKEASQVSAMASKSCFRCGSRFHLIAKCPEKQQEFQQSRASFRSYRGRRRENYKNQRSRGGAGADKGLSAMAAQKSPKRSQQTLKWIIDSGASHSLVPATSCGRLMNCKTLPVAKTVTIADNSKREMNLKGTIYVNCLQTNLPVFVLPGMKNGLLSVSCLVKSGFKVEFENDVCTISKQGKELVKIPCEDGLFVLDEEQLAAGRCST</sequence>
<feature type="region of interest" description="Disordered" evidence="1">
    <location>
        <begin position="206"/>
        <end position="230"/>
    </location>
</feature>
<dbReference type="PANTHER" id="PTHR47481">
    <property type="match status" value="1"/>
</dbReference>
<dbReference type="PANTHER" id="PTHR47481:SF14">
    <property type="entry name" value="RETROTRANSPOSON COPIA-LIKE N-TERMINAL DOMAIN-CONTAINING PROTEIN"/>
    <property type="match status" value="1"/>
</dbReference>
<feature type="non-terminal residue" evidence="2">
    <location>
        <position position="437"/>
    </location>
</feature>
<feature type="region of interest" description="Disordered" evidence="1">
    <location>
        <begin position="278"/>
        <end position="307"/>
    </location>
</feature>
<evidence type="ECO:0000313" key="2">
    <source>
        <dbReference type="EMBL" id="CAI5787185.1"/>
    </source>
</evidence>
<organism evidence="2 3">
    <name type="scientific">Podarcis lilfordi</name>
    <name type="common">Lilford's wall lizard</name>
    <dbReference type="NCBI Taxonomy" id="74358"/>
    <lineage>
        <taxon>Eukaryota</taxon>
        <taxon>Metazoa</taxon>
        <taxon>Chordata</taxon>
        <taxon>Craniata</taxon>
        <taxon>Vertebrata</taxon>
        <taxon>Euteleostomi</taxon>
        <taxon>Lepidosauria</taxon>
        <taxon>Squamata</taxon>
        <taxon>Bifurcata</taxon>
        <taxon>Unidentata</taxon>
        <taxon>Episquamata</taxon>
        <taxon>Laterata</taxon>
        <taxon>Lacertibaenia</taxon>
        <taxon>Lacertidae</taxon>
        <taxon>Podarcis</taxon>
    </lineage>
</organism>
<reference evidence="2" key="1">
    <citation type="submission" date="2022-12" db="EMBL/GenBank/DDBJ databases">
        <authorList>
            <person name="Alioto T."/>
            <person name="Alioto T."/>
            <person name="Gomez Garrido J."/>
        </authorList>
    </citation>
    <scope>NUCLEOTIDE SEQUENCE</scope>
</reference>
<evidence type="ECO:0008006" key="4">
    <source>
        <dbReference type="Google" id="ProtNLM"/>
    </source>
</evidence>
<dbReference type="Proteomes" id="UP001178461">
    <property type="component" value="Chromosome 11"/>
</dbReference>
<feature type="compositionally biased region" description="Polar residues" evidence="1">
    <location>
        <begin position="209"/>
        <end position="230"/>
    </location>
</feature>
<proteinExistence type="predicted"/>
<dbReference type="AlphaFoldDB" id="A0AA35KZM0"/>
<keyword evidence="3" id="KW-1185">Reference proteome</keyword>
<accession>A0AA35KZM0</accession>
<gene>
    <name evidence="2" type="ORF">PODLI_1B013527</name>
</gene>
<dbReference type="Pfam" id="PF14223">
    <property type="entry name" value="Retrotran_gag_2"/>
    <property type="match status" value="1"/>
</dbReference>
<evidence type="ECO:0000313" key="3">
    <source>
        <dbReference type="Proteomes" id="UP001178461"/>
    </source>
</evidence>
<name>A0AA35KZM0_9SAUR</name>
<protein>
    <recommendedName>
        <fullName evidence="4">CCHC-type domain-containing protein</fullName>
    </recommendedName>
</protein>
<dbReference type="EMBL" id="OX395136">
    <property type="protein sequence ID" value="CAI5787185.1"/>
    <property type="molecule type" value="Genomic_DNA"/>
</dbReference>